<dbReference type="SUPFAM" id="SSF55060">
    <property type="entry name" value="GHMP Kinase, C-terminal domain"/>
    <property type="match status" value="1"/>
</dbReference>
<dbReference type="Proteomes" id="UP000286947">
    <property type="component" value="Unassembled WGS sequence"/>
</dbReference>
<dbReference type="InterPro" id="IPR004424">
    <property type="entry name" value="IspE"/>
</dbReference>
<comment type="pathway">
    <text evidence="10">Isoprenoid biosynthesis; isopentenyl diphosphate biosynthesis via DXP pathway; isopentenyl diphosphate from 1-deoxy-D-xylulose 5-phosphate: step 3/6.</text>
</comment>
<dbReference type="GO" id="GO:0005524">
    <property type="term" value="F:ATP binding"/>
    <property type="evidence" value="ECO:0007669"/>
    <property type="project" value="UniProtKB-UniRule"/>
</dbReference>
<evidence type="ECO:0000259" key="11">
    <source>
        <dbReference type="Pfam" id="PF00288"/>
    </source>
</evidence>
<evidence type="ECO:0000256" key="10">
    <source>
        <dbReference type="HAMAP-Rule" id="MF_00061"/>
    </source>
</evidence>
<dbReference type="UniPathway" id="UPA00056">
    <property type="reaction ID" value="UER00094"/>
</dbReference>
<evidence type="ECO:0000313" key="13">
    <source>
        <dbReference type="EMBL" id="RUS66847.1"/>
    </source>
</evidence>
<keyword evidence="4 10" id="KW-0808">Transferase</keyword>
<dbReference type="InterPro" id="IPR036554">
    <property type="entry name" value="GHMP_kinase_C_sf"/>
</dbReference>
<dbReference type="Gene3D" id="3.30.70.890">
    <property type="entry name" value="GHMP kinase, C-terminal domain"/>
    <property type="match status" value="1"/>
</dbReference>
<dbReference type="HAMAP" id="MF_00061">
    <property type="entry name" value="IspE"/>
    <property type="match status" value="1"/>
</dbReference>
<evidence type="ECO:0000256" key="1">
    <source>
        <dbReference type="ARBA" id="ARBA00009684"/>
    </source>
</evidence>
<evidence type="ECO:0000259" key="12">
    <source>
        <dbReference type="Pfam" id="PF08544"/>
    </source>
</evidence>
<evidence type="ECO:0000256" key="4">
    <source>
        <dbReference type="ARBA" id="ARBA00022679"/>
    </source>
</evidence>
<dbReference type="Pfam" id="PF00288">
    <property type="entry name" value="GHMP_kinases_N"/>
    <property type="match status" value="1"/>
</dbReference>
<dbReference type="InterPro" id="IPR013750">
    <property type="entry name" value="GHMP_kinase_C_dom"/>
</dbReference>
<keyword evidence="6 10" id="KW-0418">Kinase</keyword>
<evidence type="ECO:0000256" key="5">
    <source>
        <dbReference type="ARBA" id="ARBA00022741"/>
    </source>
</evidence>
<evidence type="ECO:0000256" key="3">
    <source>
        <dbReference type="ARBA" id="ARBA00017473"/>
    </source>
</evidence>
<dbReference type="GO" id="GO:0050515">
    <property type="term" value="F:4-(cytidine 5'-diphospho)-2-C-methyl-D-erythritol kinase activity"/>
    <property type="evidence" value="ECO:0007669"/>
    <property type="project" value="UniProtKB-UniRule"/>
</dbReference>
<evidence type="ECO:0000256" key="7">
    <source>
        <dbReference type="ARBA" id="ARBA00022840"/>
    </source>
</evidence>
<dbReference type="SUPFAM" id="SSF54211">
    <property type="entry name" value="Ribosomal protein S5 domain 2-like"/>
    <property type="match status" value="1"/>
</dbReference>
<dbReference type="OrthoDB" id="9809438at2"/>
<feature type="active site" evidence="10">
    <location>
        <position position="14"/>
    </location>
</feature>
<dbReference type="AlphaFoldDB" id="A0A433SDN7"/>
<protein>
    <recommendedName>
        <fullName evidence="3 10">4-diphosphocytidyl-2-C-methyl-D-erythritol kinase</fullName>
        <shortName evidence="10">CMK</shortName>
        <ecNumber evidence="2 10">2.7.1.148</ecNumber>
    </recommendedName>
    <alternativeName>
        <fullName evidence="9 10">4-(cytidine-5'-diphospho)-2-C-methyl-D-erythritol kinase</fullName>
    </alternativeName>
</protein>
<evidence type="ECO:0000256" key="8">
    <source>
        <dbReference type="ARBA" id="ARBA00023229"/>
    </source>
</evidence>
<dbReference type="GO" id="GO:0016114">
    <property type="term" value="P:terpenoid biosynthetic process"/>
    <property type="evidence" value="ECO:0007669"/>
    <property type="project" value="UniProtKB-UniRule"/>
</dbReference>
<evidence type="ECO:0000256" key="9">
    <source>
        <dbReference type="ARBA" id="ARBA00032554"/>
    </source>
</evidence>
<feature type="domain" description="GHMP kinase C-terminal" evidence="12">
    <location>
        <begin position="237"/>
        <end position="282"/>
    </location>
</feature>
<evidence type="ECO:0000256" key="2">
    <source>
        <dbReference type="ARBA" id="ARBA00012052"/>
    </source>
</evidence>
<feature type="active site" evidence="10">
    <location>
        <position position="138"/>
    </location>
</feature>
<dbReference type="InterPro" id="IPR006204">
    <property type="entry name" value="GHMP_kinase_N_dom"/>
</dbReference>
<feature type="binding site" evidence="10">
    <location>
        <begin position="96"/>
        <end position="106"/>
    </location>
    <ligand>
        <name>ATP</name>
        <dbReference type="ChEBI" id="CHEBI:30616"/>
    </ligand>
</feature>
<dbReference type="PIRSF" id="PIRSF010376">
    <property type="entry name" value="IspE"/>
    <property type="match status" value="1"/>
</dbReference>
<dbReference type="PANTHER" id="PTHR43527:SF2">
    <property type="entry name" value="4-DIPHOSPHOCYTIDYL-2-C-METHYL-D-ERYTHRITOL KINASE, CHLOROPLASTIC"/>
    <property type="match status" value="1"/>
</dbReference>
<comment type="similarity">
    <text evidence="1 10">Belongs to the GHMP kinase family. IspE subfamily.</text>
</comment>
<reference evidence="13 14" key="1">
    <citation type="submission" date="2018-01" db="EMBL/GenBank/DDBJ databases">
        <title>Saezia sanguinis gen. nov., sp. nov., in the order Burkholderiales isolated from human blood.</title>
        <authorList>
            <person name="Medina-Pascual M.J."/>
            <person name="Valdezate S."/>
            <person name="Monzon S."/>
            <person name="Cuesta I."/>
            <person name="Carrasco G."/>
            <person name="Villalon P."/>
            <person name="Saez-Nieto J.A."/>
        </authorList>
    </citation>
    <scope>NUCLEOTIDE SEQUENCE [LARGE SCALE GENOMIC DNA]</scope>
    <source>
        <strain evidence="13 14">CNM695-12</strain>
    </source>
</reference>
<keyword evidence="14" id="KW-1185">Reference proteome</keyword>
<comment type="catalytic activity">
    <reaction evidence="10">
        <text>4-CDP-2-C-methyl-D-erythritol + ATP = 4-CDP-2-C-methyl-D-erythritol 2-phosphate + ADP + H(+)</text>
        <dbReference type="Rhea" id="RHEA:18437"/>
        <dbReference type="ChEBI" id="CHEBI:15378"/>
        <dbReference type="ChEBI" id="CHEBI:30616"/>
        <dbReference type="ChEBI" id="CHEBI:57823"/>
        <dbReference type="ChEBI" id="CHEBI:57919"/>
        <dbReference type="ChEBI" id="CHEBI:456216"/>
        <dbReference type="EC" id="2.7.1.148"/>
    </reaction>
</comment>
<proteinExistence type="inferred from homology"/>
<dbReference type="RefSeq" id="WP_126979850.1">
    <property type="nucleotide sequence ID" value="NZ_CAWUGC010000001.1"/>
</dbReference>
<organism evidence="13 14">
    <name type="scientific">Saezia sanguinis</name>
    <dbReference type="NCBI Taxonomy" id="1965230"/>
    <lineage>
        <taxon>Bacteria</taxon>
        <taxon>Pseudomonadati</taxon>
        <taxon>Pseudomonadota</taxon>
        <taxon>Betaproteobacteria</taxon>
        <taxon>Burkholderiales</taxon>
        <taxon>Saeziaceae</taxon>
        <taxon>Saezia</taxon>
    </lineage>
</organism>
<dbReference type="GO" id="GO:0019288">
    <property type="term" value="P:isopentenyl diphosphate biosynthetic process, methylerythritol 4-phosphate pathway"/>
    <property type="evidence" value="ECO:0007669"/>
    <property type="project" value="UniProtKB-UniRule"/>
</dbReference>
<dbReference type="Pfam" id="PF08544">
    <property type="entry name" value="GHMP_kinases_C"/>
    <property type="match status" value="1"/>
</dbReference>
<dbReference type="NCBIfam" id="TIGR00154">
    <property type="entry name" value="ispE"/>
    <property type="match status" value="1"/>
</dbReference>
<dbReference type="EC" id="2.7.1.148" evidence="2 10"/>
<accession>A0A433SDN7</accession>
<dbReference type="EMBL" id="PQSP01000003">
    <property type="protein sequence ID" value="RUS66847.1"/>
    <property type="molecule type" value="Genomic_DNA"/>
</dbReference>
<gene>
    <name evidence="10 13" type="primary">ispE</name>
    <name evidence="13" type="ORF">CUZ56_01641</name>
</gene>
<dbReference type="Gene3D" id="3.30.230.10">
    <property type="match status" value="1"/>
</dbReference>
<dbReference type="InterPro" id="IPR020568">
    <property type="entry name" value="Ribosomal_Su5_D2-typ_SF"/>
</dbReference>
<keyword evidence="5 10" id="KW-0547">Nucleotide-binding</keyword>
<evidence type="ECO:0000313" key="14">
    <source>
        <dbReference type="Proteomes" id="UP000286947"/>
    </source>
</evidence>
<sequence>MQPHALHDVLAPAKLNLFLHITGRRHDGYHLLQSAFVAIDWFDTLHFERRNDAVITRHDLGAALPEDDLIIRAARLLQQNSRTAYGADISIQKNIPAQAGLGGGSSDAATTLLALNHLWQTRLTALQLHALAQQLGADVPFFLHRGPAWVEGVGEQISDLALPHTAFHTPIAVLKPEFGVSTQQLFSSPVLTRNTKPVRMADFASFDLCSKRFENESEIQQHALLKTGAENPYAVFDFGHNDLQQVAVAFQPQIGQALEYLSDLSGGPARMTGSGSAVFAAMRKSVDPLEQSTNSLPFGWQFKMCKILDEHPHPDWLPD</sequence>
<keyword evidence="7 10" id="KW-0067">ATP-binding</keyword>
<dbReference type="InterPro" id="IPR014721">
    <property type="entry name" value="Ribsml_uS5_D2-typ_fold_subgr"/>
</dbReference>
<evidence type="ECO:0000256" key="6">
    <source>
        <dbReference type="ARBA" id="ARBA00022777"/>
    </source>
</evidence>
<comment type="function">
    <text evidence="10">Catalyzes the phosphorylation of the position 2 hydroxy group of 4-diphosphocytidyl-2C-methyl-D-erythritol.</text>
</comment>
<name>A0A433SDN7_9BURK</name>
<dbReference type="PANTHER" id="PTHR43527">
    <property type="entry name" value="4-DIPHOSPHOCYTIDYL-2-C-METHYL-D-ERYTHRITOL KINASE, CHLOROPLASTIC"/>
    <property type="match status" value="1"/>
</dbReference>
<feature type="domain" description="GHMP kinase N-terminal" evidence="11">
    <location>
        <begin position="69"/>
        <end position="146"/>
    </location>
</feature>
<comment type="caution">
    <text evidence="13">The sequence shown here is derived from an EMBL/GenBank/DDBJ whole genome shotgun (WGS) entry which is preliminary data.</text>
</comment>
<keyword evidence="8 10" id="KW-0414">Isoprene biosynthesis</keyword>